<feature type="region of interest" description="Disordered" evidence="1">
    <location>
        <begin position="682"/>
        <end position="720"/>
    </location>
</feature>
<protein>
    <submittedName>
        <fullName evidence="2">Uncharacterized protein</fullName>
    </submittedName>
</protein>
<sequence>IDLQSPLVAADWLEFLARIAFADIQRKPQLVGVGTIAGRAATDAAKGQRQQDGDRALDFDCARAARMVLEGDSKAARKQETQEVSIGAARNFIRTDFRGGLEKIRAEGRVPVDSETGIVNRSISQTSSQAAITEGAPRPHAEKEIVAGGRRAAVIGAPMLLQPRPRPEASKKKAAEAVLLQSPLEAITREFLGDASEGGFDFGRSESELIGGAGRESADGTGRASEMEGARRTSFDQSVDLSLTSGGGTAFSLPTEMFAEIERRRELACWAGVLPAVAARWAKQSVVRGVTASAFRFRLRRYVEALRSRWVDRSFGTRQLQGLGEATGILAHQLAPQSVWDGLAGAEGAESSDEDEGLVPLLREWEEKTKKQRIAEKEAEKRKKMEREGGSPSASPSTARHLMVARRAGEEAGEEGEEEGAGSAGEENVTQKQAAAAAASGGLSMSERQEEREDSAGALRRAQFVDAMLADQLPPDLHLADWSNVSAEGGEASAGGTIAGLDGAADCGSRWREEAEVRMEDGLRPADLYEGLLTLERLRPEDVQRLFELFRLRKKAAEARRSVVSAAAIEHARRRAQFMATTLQRLAVVDAEQQRVKAAARIERRAEVAKEGPAPQAAEETETEMAPPMSVIFDGSLDRLAELRGRRMVMEKQLALLREWKAKRDHRKWILSRRQRLQRLAEKRERQAREAERRRQAKARGASPHRRFRMPLDEGEGGGDDLLEVVVQGTPAEGREAPAMSEGEDSGSGDHYDDEGDGSIGRDDAQTVYSRFSVGTSAFLSAARFGKNDPLALSGRSNLYRGEEEGGEEEEGEGTQRSSHRSSRRSKKKKKKGEKGGETEEEGDRETDGGKSKSAKKKKSSRRERAMEEDAGWQSEGPMGEEEESLSPTVALAFAEEGRASPSRPSSTRRIRGQENPAFW</sequence>
<feature type="compositionally biased region" description="Basic residues" evidence="1">
    <location>
        <begin position="695"/>
        <end position="709"/>
    </location>
</feature>
<evidence type="ECO:0000256" key="1">
    <source>
        <dbReference type="SAM" id="MobiDB-lite"/>
    </source>
</evidence>
<feature type="compositionally biased region" description="Low complexity" evidence="1">
    <location>
        <begin position="611"/>
        <end position="629"/>
    </location>
</feature>
<name>A0A0G4FLZ4_9ALVE</name>
<evidence type="ECO:0000313" key="2">
    <source>
        <dbReference type="EMBL" id="CEM14953.1"/>
    </source>
</evidence>
<feature type="region of interest" description="Disordered" evidence="1">
    <location>
        <begin position="732"/>
        <end position="764"/>
    </location>
</feature>
<proteinExistence type="predicted"/>
<feature type="region of interest" description="Disordered" evidence="1">
    <location>
        <begin position="607"/>
        <end position="630"/>
    </location>
</feature>
<feature type="compositionally biased region" description="Acidic residues" evidence="1">
    <location>
        <begin position="742"/>
        <end position="757"/>
    </location>
</feature>
<accession>A0A0G4FLZ4</accession>
<feature type="compositionally biased region" description="Basic residues" evidence="1">
    <location>
        <begin position="818"/>
        <end position="833"/>
    </location>
</feature>
<feature type="region of interest" description="Disordered" evidence="1">
    <location>
        <begin position="780"/>
        <end position="920"/>
    </location>
</feature>
<gene>
    <name evidence="2" type="ORF">Cvel_17666</name>
</gene>
<dbReference type="VEuPathDB" id="CryptoDB:Cvel_17666"/>
<feature type="compositionally biased region" description="Basic and acidic residues" evidence="1">
    <location>
        <begin position="369"/>
        <end position="389"/>
    </location>
</feature>
<dbReference type="AlphaFoldDB" id="A0A0G4FLZ4"/>
<feature type="compositionally biased region" description="Basic and acidic residues" evidence="1">
    <location>
        <begin position="682"/>
        <end position="694"/>
    </location>
</feature>
<organism evidence="2">
    <name type="scientific">Chromera velia CCMP2878</name>
    <dbReference type="NCBI Taxonomy" id="1169474"/>
    <lineage>
        <taxon>Eukaryota</taxon>
        <taxon>Sar</taxon>
        <taxon>Alveolata</taxon>
        <taxon>Colpodellida</taxon>
        <taxon>Chromeraceae</taxon>
        <taxon>Chromera</taxon>
    </lineage>
</organism>
<feature type="compositionally biased region" description="Basic residues" evidence="1">
    <location>
        <begin position="853"/>
        <end position="862"/>
    </location>
</feature>
<feature type="non-terminal residue" evidence="2">
    <location>
        <position position="1"/>
    </location>
</feature>
<dbReference type="EMBL" id="CDMZ01000468">
    <property type="protein sequence ID" value="CEM14953.1"/>
    <property type="molecule type" value="Genomic_DNA"/>
</dbReference>
<feature type="region of interest" description="Disordered" evidence="1">
    <location>
        <begin position="369"/>
        <end position="456"/>
    </location>
</feature>
<reference evidence="2" key="1">
    <citation type="submission" date="2014-11" db="EMBL/GenBank/DDBJ databases">
        <authorList>
            <person name="Otto D Thomas"/>
            <person name="Naeem Raeece"/>
        </authorList>
    </citation>
    <scope>NUCLEOTIDE SEQUENCE</scope>
</reference>
<feature type="compositionally biased region" description="Acidic residues" evidence="1">
    <location>
        <begin position="411"/>
        <end position="420"/>
    </location>
</feature>
<feature type="region of interest" description="Disordered" evidence="1">
    <location>
        <begin position="210"/>
        <end position="233"/>
    </location>
</feature>